<dbReference type="Pfam" id="PF06568">
    <property type="entry name" value="YjiS-like"/>
    <property type="match status" value="1"/>
</dbReference>
<keyword evidence="3" id="KW-1185">Reference proteome</keyword>
<evidence type="ECO:0000259" key="1">
    <source>
        <dbReference type="Pfam" id="PF06568"/>
    </source>
</evidence>
<gene>
    <name evidence="2" type="ORF">OH818_10210</name>
</gene>
<name>A0ABY7C460_9HYPH</name>
<evidence type="ECO:0000313" key="3">
    <source>
        <dbReference type="Proteomes" id="UP001164020"/>
    </source>
</evidence>
<feature type="domain" description="YjiS-like" evidence="1">
    <location>
        <begin position="29"/>
        <end position="62"/>
    </location>
</feature>
<evidence type="ECO:0000313" key="2">
    <source>
        <dbReference type="EMBL" id="WAP70397.1"/>
    </source>
</evidence>
<reference evidence="2" key="1">
    <citation type="submission" date="2022-12" db="EMBL/GenBank/DDBJ databases">
        <title>Jiella pelagia sp. nov., isolated from phosphonate enriched culture of Northwest Pacific surface seawater.</title>
        <authorList>
            <person name="Shin D.Y."/>
            <person name="Hwang C.Y."/>
        </authorList>
    </citation>
    <scope>NUCLEOTIDE SEQUENCE</scope>
    <source>
        <strain evidence="2">HL-NP1</strain>
    </source>
</reference>
<proteinExistence type="predicted"/>
<dbReference type="Proteomes" id="UP001164020">
    <property type="component" value="Chromosome"/>
</dbReference>
<accession>A0ABY7C460</accession>
<sequence length="92" mass="10219">MTITARQTTTHSAAGRLVAGTRVFATAARAIVKTMINRRQVHRLADMPDYVLKDIGIRRDDISVALGAEWREDPSYKLALIAAQRRRGTLEG</sequence>
<organism evidence="2 3">
    <name type="scientific">Jiella pelagia</name>
    <dbReference type="NCBI Taxonomy" id="2986949"/>
    <lineage>
        <taxon>Bacteria</taxon>
        <taxon>Pseudomonadati</taxon>
        <taxon>Pseudomonadota</taxon>
        <taxon>Alphaproteobacteria</taxon>
        <taxon>Hyphomicrobiales</taxon>
        <taxon>Aurantimonadaceae</taxon>
        <taxon>Jiella</taxon>
    </lineage>
</organism>
<dbReference type="RefSeq" id="WP_268882890.1">
    <property type="nucleotide sequence ID" value="NZ_CP114029.1"/>
</dbReference>
<dbReference type="InterPro" id="IPR009506">
    <property type="entry name" value="YjiS-like"/>
</dbReference>
<protein>
    <submittedName>
        <fullName evidence="2">DUF1127 domain-containing protein</fullName>
    </submittedName>
</protein>
<dbReference type="EMBL" id="CP114029">
    <property type="protein sequence ID" value="WAP70397.1"/>
    <property type="molecule type" value="Genomic_DNA"/>
</dbReference>